<dbReference type="NCBIfam" id="TIGR01427">
    <property type="entry name" value="PTS_IIC_fructo"/>
    <property type="match status" value="1"/>
</dbReference>
<dbReference type="EMBL" id="CP024962">
    <property type="protein sequence ID" value="ATZ16279.1"/>
    <property type="molecule type" value="Genomic_DNA"/>
</dbReference>
<dbReference type="SUPFAM" id="SSF52794">
    <property type="entry name" value="PTS system IIB component-like"/>
    <property type="match status" value="1"/>
</dbReference>
<keyword evidence="13" id="KW-1185">Reference proteome</keyword>
<evidence type="ECO:0000256" key="5">
    <source>
        <dbReference type="ARBA" id="ARBA00022597"/>
    </source>
</evidence>
<dbReference type="InterPro" id="IPR050864">
    <property type="entry name" value="Bacterial_PTS_Sugar_Transport"/>
</dbReference>
<dbReference type="InterPro" id="IPR002178">
    <property type="entry name" value="PTS_EIIA_type-2_dom"/>
</dbReference>
<evidence type="ECO:0000313" key="13">
    <source>
        <dbReference type="Proteomes" id="UP000232222"/>
    </source>
</evidence>
<keyword evidence="11" id="KW-0472">Membrane</keyword>
<comment type="subcellular location">
    <subcellularLocation>
        <location evidence="1">Cell inner membrane</location>
        <topology evidence="1">Multi-pass membrane protein</topology>
    </subcellularLocation>
</comment>
<dbReference type="PROSITE" id="PS51094">
    <property type="entry name" value="PTS_EIIA_TYPE_2"/>
    <property type="match status" value="1"/>
</dbReference>
<keyword evidence="2" id="KW-0813">Transport</keyword>
<dbReference type="SUPFAM" id="SSF55804">
    <property type="entry name" value="Phoshotransferase/anion transport protein"/>
    <property type="match status" value="1"/>
</dbReference>
<dbReference type="GO" id="GO:0005351">
    <property type="term" value="F:carbohydrate:proton symporter activity"/>
    <property type="evidence" value="ECO:0007669"/>
    <property type="project" value="InterPro"/>
</dbReference>
<dbReference type="InterPro" id="IPR013014">
    <property type="entry name" value="PTS_EIIC_2"/>
</dbReference>
<dbReference type="KEGG" id="efr:EFREU_v1c02520"/>
<dbReference type="GO" id="GO:0009401">
    <property type="term" value="P:phosphoenolpyruvate-dependent sugar phosphotransferase system"/>
    <property type="evidence" value="ECO:0007669"/>
    <property type="project" value="UniProtKB-KW"/>
</dbReference>
<dbReference type="OrthoDB" id="9782569at2"/>
<dbReference type="InterPro" id="IPR036095">
    <property type="entry name" value="PTS_EIIB-like_sf"/>
</dbReference>
<dbReference type="CDD" id="cd05569">
    <property type="entry name" value="PTS_IIB_fructose"/>
    <property type="match status" value="1"/>
</dbReference>
<evidence type="ECO:0000256" key="1">
    <source>
        <dbReference type="ARBA" id="ARBA00004429"/>
    </source>
</evidence>
<protein>
    <submittedName>
        <fullName evidence="12">PTS system, fructose-specific IIABC component</fullName>
    </submittedName>
</protein>
<dbReference type="NCBIfam" id="TIGR00848">
    <property type="entry name" value="fruA"/>
    <property type="match status" value="1"/>
</dbReference>
<dbReference type="Pfam" id="PF02302">
    <property type="entry name" value="PTS_IIB"/>
    <property type="match status" value="1"/>
</dbReference>
<keyword evidence="10" id="KW-1133">Transmembrane helix</keyword>
<dbReference type="GO" id="GO:0005886">
    <property type="term" value="C:plasma membrane"/>
    <property type="evidence" value="ECO:0007669"/>
    <property type="project" value="UniProtKB-SubCell"/>
</dbReference>
<dbReference type="PROSITE" id="PS51099">
    <property type="entry name" value="PTS_EIIB_TYPE_2"/>
    <property type="match status" value="1"/>
</dbReference>
<dbReference type="NCBIfam" id="TIGR00829">
    <property type="entry name" value="FRU"/>
    <property type="match status" value="1"/>
</dbReference>
<dbReference type="InterPro" id="IPR016152">
    <property type="entry name" value="PTrfase/Anion_transptr"/>
</dbReference>
<dbReference type="RefSeq" id="WP_100609231.1">
    <property type="nucleotide sequence ID" value="NZ_CP024962.1"/>
</dbReference>
<evidence type="ECO:0000256" key="6">
    <source>
        <dbReference type="ARBA" id="ARBA00022679"/>
    </source>
</evidence>
<dbReference type="Gene3D" id="3.40.50.2300">
    <property type="match status" value="1"/>
</dbReference>
<dbReference type="GO" id="GO:0090563">
    <property type="term" value="F:protein-phosphocysteine-sugar phosphotransferase activity"/>
    <property type="evidence" value="ECO:0007669"/>
    <property type="project" value="TreeGrafter"/>
</dbReference>
<dbReference type="PANTHER" id="PTHR30505:SF0">
    <property type="entry name" value="FRUCTOSE-LIKE PTS SYSTEM EIIBC COMPONENT-RELATED"/>
    <property type="match status" value="1"/>
</dbReference>
<reference evidence="12 13" key="1">
    <citation type="submission" date="2017-11" db="EMBL/GenBank/DDBJ databases">
        <title>Genome sequence of Entomoplasma freundtii BARC 318 (ATCC 51999).</title>
        <authorList>
            <person name="Lo W.-S."/>
            <person name="Gasparich G.E."/>
            <person name="Kuo C.-H."/>
        </authorList>
    </citation>
    <scope>NUCLEOTIDE SEQUENCE [LARGE SCALE GENOMIC DNA]</scope>
    <source>
        <strain evidence="12 13">BARC 318</strain>
    </source>
</reference>
<dbReference type="Proteomes" id="UP000232222">
    <property type="component" value="Chromosome"/>
</dbReference>
<keyword evidence="7" id="KW-0598">Phosphotransferase system</keyword>
<name>A0A2K8NR35_9MOLU</name>
<evidence type="ECO:0000256" key="2">
    <source>
        <dbReference type="ARBA" id="ARBA00022448"/>
    </source>
</evidence>
<dbReference type="InterPro" id="IPR003501">
    <property type="entry name" value="PTS_EIIB_2/3"/>
</dbReference>
<gene>
    <name evidence="12" type="primary">fruA</name>
    <name evidence="12" type="ORF">EFREU_v1c02520</name>
</gene>
<organism evidence="12 13">
    <name type="scientific">Entomoplasma freundtii</name>
    <dbReference type="NCBI Taxonomy" id="74700"/>
    <lineage>
        <taxon>Bacteria</taxon>
        <taxon>Bacillati</taxon>
        <taxon>Mycoplasmatota</taxon>
        <taxon>Mollicutes</taxon>
        <taxon>Entomoplasmatales</taxon>
        <taxon>Entomoplasmataceae</taxon>
        <taxon>Entomoplasma</taxon>
    </lineage>
</organism>
<dbReference type="InterPro" id="IPR004715">
    <property type="entry name" value="PTS_IIA_fruc"/>
</dbReference>
<dbReference type="InterPro" id="IPR013011">
    <property type="entry name" value="PTS_EIIB_2"/>
</dbReference>
<dbReference type="InterPro" id="IPR006327">
    <property type="entry name" value="PTS_IIC_fruc"/>
</dbReference>
<dbReference type="CDD" id="cd00211">
    <property type="entry name" value="PTS_IIA_fru"/>
    <property type="match status" value="1"/>
</dbReference>
<accession>A0A2K8NR35</accession>
<evidence type="ECO:0000256" key="8">
    <source>
        <dbReference type="ARBA" id="ARBA00022692"/>
    </source>
</evidence>
<dbReference type="GO" id="GO:0016301">
    <property type="term" value="F:kinase activity"/>
    <property type="evidence" value="ECO:0007669"/>
    <property type="project" value="UniProtKB-KW"/>
</dbReference>
<evidence type="ECO:0000256" key="11">
    <source>
        <dbReference type="ARBA" id="ARBA00023136"/>
    </source>
</evidence>
<evidence type="ECO:0000313" key="12">
    <source>
        <dbReference type="EMBL" id="ATZ16279.1"/>
    </source>
</evidence>
<evidence type="ECO:0000256" key="9">
    <source>
        <dbReference type="ARBA" id="ARBA00022777"/>
    </source>
</evidence>
<dbReference type="Pfam" id="PF00359">
    <property type="entry name" value="PTS_EIIA_2"/>
    <property type="match status" value="1"/>
</dbReference>
<keyword evidence="6" id="KW-0808">Transferase</keyword>
<evidence type="ECO:0000256" key="4">
    <source>
        <dbReference type="ARBA" id="ARBA00022553"/>
    </source>
</evidence>
<dbReference type="InterPro" id="IPR003353">
    <property type="entry name" value="PTS_IIB_fruc"/>
</dbReference>
<keyword evidence="3" id="KW-1003">Cell membrane</keyword>
<keyword evidence="5" id="KW-0762">Sugar transport</keyword>
<dbReference type="PROSITE" id="PS51104">
    <property type="entry name" value="PTS_EIIC_TYPE_2"/>
    <property type="match status" value="1"/>
</dbReference>
<keyword evidence="9" id="KW-0418">Kinase</keyword>
<dbReference type="AlphaFoldDB" id="A0A2K8NR35"/>
<dbReference type="PANTHER" id="PTHR30505">
    <property type="entry name" value="FRUCTOSE-LIKE PERMEASE"/>
    <property type="match status" value="1"/>
</dbReference>
<keyword evidence="8" id="KW-0812">Transmembrane</keyword>
<sequence>MNNQVFNKDYIYLDVDLKDQKDAFEFIAEKAYSLNLVASKESLIKGFEARENEGSTGFEDGFAIPHSRIKEVKQAAVFVVRLKKAIDWNSMDGKPTQILIALLVPEGPNGDQHLSILSDVAVKLMDEEFKTTLNKTESVEEVLQALNKEKNATTNEVSEQANTSKSLNILAITACAVGIAHTFMAEDKLLKVGKEMGHNIRVETHGSKGVGTPFTDAEIASADVVIFATDVNVDKDRFGGKKFYQTGVAKAIKNPTEIINNAIEQGTILDLGTNGFDNSKGKKASSGPKTGLLQHILAGISYMIPVIVLGGICLAFSLGLAKAIWGPEAGTKGPIVGIDANGNDIYKSPWGPLAVLELIGASAFTLMIPILAGFIANSIAGRAAIAPAMVGAFIGNDAGKFMPLPGMSAVQTPTGFVGALIAGILVGYFVKWVNTWKVPRSLAPAMPIFFIPLMAGIGISLLFIYAIGGPIGFVMDKISHAINRAYQGNVGIWVGLGLGAVLGAMAGFDMGGPINKIAFVTCAALVTDHIYQPMGAMAAAIPVAPMAMGLSTLLFKKFFTEEERNLGVAALIMGTIGISEGAIPFAIRDPRRAIIANVSGSLVAGGIAGAFGVTDAAAHGGPIVAILGAVPYGLMTLWYFLAVICGVAVTTSVYGLWMNLDARRGKGVGFELIAENEAKAKALPNKKAKLFKNKKQATNAQA</sequence>
<dbReference type="GO" id="GO:0022877">
    <property type="term" value="F:protein-N(PI)-phosphohistidine-fructose phosphotransferase system transporter activity"/>
    <property type="evidence" value="ECO:0007669"/>
    <property type="project" value="InterPro"/>
</dbReference>
<keyword evidence="4" id="KW-0597">Phosphoprotein</keyword>
<proteinExistence type="predicted"/>
<dbReference type="Gene3D" id="3.40.930.10">
    <property type="entry name" value="Mannitol-specific EII, Chain A"/>
    <property type="match status" value="1"/>
</dbReference>
<evidence type="ECO:0000256" key="3">
    <source>
        <dbReference type="ARBA" id="ARBA00022475"/>
    </source>
</evidence>
<evidence type="ECO:0000256" key="10">
    <source>
        <dbReference type="ARBA" id="ARBA00022989"/>
    </source>
</evidence>
<evidence type="ECO:0000256" key="7">
    <source>
        <dbReference type="ARBA" id="ARBA00022683"/>
    </source>
</evidence>